<evidence type="ECO:0000256" key="10">
    <source>
        <dbReference type="RuleBase" id="RU000394"/>
    </source>
</evidence>
<dbReference type="GO" id="GO:0003777">
    <property type="term" value="F:microtubule motor activity"/>
    <property type="evidence" value="ECO:0007669"/>
    <property type="project" value="InterPro"/>
</dbReference>
<evidence type="ECO:0000256" key="11">
    <source>
        <dbReference type="SAM" id="Coils"/>
    </source>
</evidence>
<keyword evidence="4 9" id="KW-0547">Nucleotide-binding</keyword>
<evidence type="ECO:0000256" key="3">
    <source>
        <dbReference type="ARBA" id="ARBA00022701"/>
    </source>
</evidence>
<keyword evidence="8" id="KW-0206">Cytoskeleton</keyword>
<reference evidence="13 14" key="1">
    <citation type="journal article" date="2007" name="Nature">
        <title>Evolution of genes and genomes on the Drosophila phylogeny.</title>
        <authorList>
            <consortium name="Drosophila 12 Genomes Consortium"/>
            <person name="Clark A.G."/>
            <person name="Eisen M.B."/>
            <person name="Smith D.R."/>
            <person name="Bergman C.M."/>
            <person name="Oliver B."/>
            <person name="Markow T.A."/>
            <person name="Kaufman T.C."/>
            <person name="Kellis M."/>
            <person name="Gelbart W."/>
            <person name="Iyer V.N."/>
            <person name="Pollard D.A."/>
            <person name="Sackton T.B."/>
            <person name="Larracuente A.M."/>
            <person name="Singh N.D."/>
            <person name="Abad J.P."/>
            <person name="Abt D.N."/>
            <person name="Adryan B."/>
            <person name="Aguade M."/>
            <person name="Akashi H."/>
            <person name="Anderson W.W."/>
            <person name="Aquadro C.F."/>
            <person name="Ardell D.H."/>
            <person name="Arguello R."/>
            <person name="Artieri C.G."/>
            <person name="Barbash D.A."/>
            <person name="Barker D."/>
            <person name="Barsanti P."/>
            <person name="Batterham P."/>
            <person name="Batzoglou S."/>
            <person name="Begun D."/>
            <person name="Bhutkar A."/>
            <person name="Blanco E."/>
            <person name="Bosak S.A."/>
            <person name="Bradley R.K."/>
            <person name="Brand A.D."/>
            <person name="Brent M.R."/>
            <person name="Brooks A.N."/>
            <person name="Brown R.H."/>
            <person name="Butlin R.K."/>
            <person name="Caggese C."/>
            <person name="Calvi B.R."/>
            <person name="Bernardo de Carvalho A."/>
            <person name="Caspi A."/>
            <person name="Castrezana S."/>
            <person name="Celniker S.E."/>
            <person name="Chang J.L."/>
            <person name="Chapple C."/>
            <person name="Chatterji S."/>
            <person name="Chinwalla A."/>
            <person name="Civetta A."/>
            <person name="Clifton S.W."/>
            <person name="Comeron J.M."/>
            <person name="Costello J.C."/>
            <person name="Coyne J.A."/>
            <person name="Daub J."/>
            <person name="David R.G."/>
            <person name="Delcher A.L."/>
            <person name="Delehaunty K."/>
            <person name="Do C.B."/>
            <person name="Ebling H."/>
            <person name="Edwards K."/>
            <person name="Eickbush T."/>
            <person name="Evans J.D."/>
            <person name="Filipski A."/>
            <person name="Findeiss S."/>
            <person name="Freyhult E."/>
            <person name="Fulton L."/>
            <person name="Fulton R."/>
            <person name="Garcia A.C."/>
            <person name="Gardiner A."/>
            <person name="Garfield D.A."/>
            <person name="Garvin B.E."/>
            <person name="Gibson G."/>
            <person name="Gilbert D."/>
            <person name="Gnerre S."/>
            <person name="Godfrey J."/>
            <person name="Good R."/>
            <person name="Gotea V."/>
            <person name="Gravely B."/>
            <person name="Greenberg A.J."/>
            <person name="Griffiths-Jones S."/>
            <person name="Gross S."/>
            <person name="Guigo R."/>
            <person name="Gustafson E.A."/>
            <person name="Haerty W."/>
            <person name="Hahn M.W."/>
            <person name="Halligan D.L."/>
            <person name="Halpern A.L."/>
            <person name="Halter G.M."/>
            <person name="Han M.V."/>
            <person name="Heger A."/>
            <person name="Hillier L."/>
            <person name="Hinrichs A.S."/>
            <person name="Holmes I."/>
            <person name="Hoskins R.A."/>
            <person name="Hubisz M.J."/>
            <person name="Hultmark D."/>
            <person name="Huntley M.A."/>
            <person name="Jaffe D.B."/>
            <person name="Jagadeeshan S."/>
            <person name="Jeck W.R."/>
            <person name="Johnson J."/>
            <person name="Jones C.D."/>
            <person name="Jordan W.C."/>
            <person name="Karpen G.H."/>
            <person name="Kataoka E."/>
            <person name="Keightley P.D."/>
            <person name="Kheradpour P."/>
            <person name="Kirkness E.F."/>
            <person name="Koerich L.B."/>
            <person name="Kristiansen K."/>
            <person name="Kudrna D."/>
            <person name="Kulathinal R.J."/>
            <person name="Kumar S."/>
            <person name="Kwok R."/>
            <person name="Lander E."/>
            <person name="Langley C.H."/>
            <person name="Lapoint R."/>
            <person name="Lazzaro B.P."/>
            <person name="Lee S.J."/>
            <person name="Levesque L."/>
            <person name="Li R."/>
            <person name="Lin C.F."/>
            <person name="Lin M.F."/>
            <person name="Lindblad-Toh K."/>
            <person name="Llopart A."/>
            <person name="Long M."/>
            <person name="Low L."/>
            <person name="Lozovsky E."/>
            <person name="Lu J."/>
            <person name="Luo M."/>
            <person name="Machado C.A."/>
            <person name="Makalowski W."/>
            <person name="Marzo M."/>
            <person name="Matsuda M."/>
            <person name="Matzkin L."/>
            <person name="McAllister B."/>
            <person name="McBride C.S."/>
            <person name="McKernan B."/>
            <person name="McKernan K."/>
            <person name="Mendez-Lago M."/>
            <person name="Minx P."/>
            <person name="Mollenhauer M.U."/>
            <person name="Montooth K."/>
            <person name="Mount S.M."/>
            <person name="Mu X."/>
            <person name="Myers E."/>
            <person name="Negre B."/>
            <person name="Newfeld S."/>
            <person name="Nielsen R."/>
            <person name="Noor M.A."/>
            <person name="O'Grady P."/>
            <person name="Pachter L."/>
            <person name="Papaceit M."/>
            <person name="Parisi M.J."/>
            <person name="Parisi M."/>
            <person name="Parts L."/>
            <person name="Pedersen J.S."/>
            <person name="Pesole G."/>
            <person name="Phillippy A.M."/>
            <person name="Ponting C.P."/>
            <person name="Pop M."/>
            <person name="Porcelli D."/>
            <person name="Powell J.R."/>
            <person name="Prohaska S."/>
            <person name="Pruitt K."/>
            <person name="Puig M."/>
            <person name="Quesneville H."/>
            <person name="Ram K.R."/>
            <person name="Rand D."/>
            <person name="Rasmussen M.D."/>
            <person name="Reed L.K."/>
            <person name="Reenan R."/>
            <person name="Reily A."/>
            <person name="Remington K.A."/>
            <person name="Rieger T.T."/>
            <person name="Ritchie M.G."/>
            <person name="Robin C."/>
            <person name="Rogers Y.H."/>
            <person name="Rohde C."/>
            <person name="Rozas J."/>
            <person name="Rubenfield M.J."/>
            <person name="Ruiz A."/>
            <person name="Russo S."/>
            <person name="Salzberg S.L."/>
            <person name="Sanchez-Gracia A."/>
            <person name="Saranga D.J."/>
            <person name="Sato H."/>
            <person name="Schaeffer S.W."/>
            <person name="Schatz M.C."/>
            <person name="Schlenke T."/>
            <person name="Schwartz R."/>
            <person name="Segarra C."/>
            <person name="Singh R.S."/>
            <person name="Sirot L."/>
            <person name="Sirota M."/>
            <person name="Sisneros N.B."/>
            <person name="Smith C.D."/>
            <person name="Smith T.F."/>
            <person name="Spieth J."/>
            <person name="Stage D.E."/>
            <person name="Stark A."/>
            <person name="Stephan W."/>
            <person name="Strausberg R.L."/>
            <person name="Strempel S."/>
            <person name="Sturgill D."/>
            <person name="Sutton G."/>
            <person name="Sutton G.G."/>
            <person name="Tao W."/>
            <person name="Teichmann S."/>
            <person name="Tobari Y.N."/>
            <person name="Tomimura Y."/>
            <person name="Tsolas J.M."/>
            <person name="Valente V.L."/>
            <person name="Venter E."/>
            <person name="Venter J.C."/>
            <person name="Vicario S."/>
            <person name="Vieira F.G."/>
            <person name="Vilella A.J."/>
            <person name="Villasante A."/>
            <person name="Walenz B."/>
            <person name="Wang J."/>
            <person name="Wasserman M."/>
            <person name="Watts T."/>
            <person name="Wilson D."/>
            <person name="Wilson R.K."/>
            <person name="Wing R.A."/>
            <person name="Wolfner M.F."/>
            <person name="Wong A."/>
            <person name="Wong G.K."/>
            <person name="Wu C.I."/>
            <person name="Wu G."/>
            <person name="Yamamoto D."/>
            <person name="Yang H.P."/>
            <person name="Yang S.P."/>
            <person name="Yorke J.A."/>
            <person name="Yoshida K."/>
            <person name="Zdobnov E."/>
            <person name="Zhang P."/>
            <person name="Zhang Y."/>
            <person name="Zimin A.V."/>
            <person name="Baldwin J."/>
            <person name="Abdouelleil A."/>
            <person name="Abdulkadir J."/>
            <person name="Abebe A."/>
            <person name="Abera B."/>
            <person name="Abreu J."/>
            <person name="Acer S.C."/>
            <person name="Aftuck L."/>
            <person name="Alexander A."/>
            <person name="An P."/>
            <person name="Anderson E."/>
            <person name="Anderson S."/>
            <person name="Arachi H."/>
            <person name="Azer M."/>
            <person name="Bachantsang P."/>
            <person name="Barry A."/>
            <person name="Bayul T."/>
            <person name="Berlin A."/>
            <person name="Bessette D."/>
            <person name="Bloom T."/>
            <person name="Blye J."/>
            <person name="Boguslavskiy L."/>
            <person name="Bonnet C."/>
            <person name="Boukhgalter B."/>
            <person name="Bourzgui I."/>
            <person name="Brown A."/>
            <person name="Cahill P."/>
            <person name="Channer S."/>
            <person name="Cheshatsang Y."/>
            <person name="Chuda L."/>
            <person name="Citroen M."/>
            <person name="Collymore A."/>
            <person name="Cooke P."/>
            <person name="Costello M."/>
            <person name="D'Aco K."/>
            <person name="Daza R."/>
            <person name="De Haan G."/>
            <person name="DeGray S."/>
            <person name="DeMaso C."/>
            <person name="Dhargay N."/>
            <person name="Dooley K."/>
            <person name="Dooley E."/>
            <person name="Doricent M."/>
            <person name="Dorje P."/>
            <person name="Dorjee K."/>
            <person name="Dupes A."/>
            <person name="Elong R."/>
            <person name="Falk J."/>
            <person name="Farina A."/>
            <person name="Faro S."/>
            <person name="Ferguson D."/>
            <person name="Fisher S."/>
            <person name="Foley C.D."/>
            <person name="Franke A."/>
            <person name="Friedrich D."/>
            <person name="Gadbois L."/>
            <person name="Gearin G."/>
            <person name="Gearin C.R."/>
            <person name="Giannoukos G."/>
            <person name="Goode T."/>
            <person name="Graham J."/>
            <person name="Grandbois E."/>
            <person name="Grewal S."/>
            <person name="Gyaltsen K."/>
            <person name="Hafez N."/>
            <person name="Hagos B."/>
            <person name="Hall J."/>
            <person name="Henson C."/>
            <person name="Hollinger A."/>
            <person name="Honan T."/>
            <person name="Huard M.D."/>
            <person name="Hughes L."/>
            <person name="Hurhula B."/>
            <person name="Husby M.E."/>
            <person name="Kamat A."/>
            <person name="Kanga B."/>
            <person name="Kashin S."/>
            <person name="Khazanovich D."/>
            <person name="Kisner P."/>
            <person name="Lance K."/>
            <person name="Lara M."/>
            <person name="Lee W."/>
            <person name="Lennon N."/>
            <person name="Letendre F."/>
            <person name="LeVine R."/>
            <person name="Lipovsky A."/>
            <person name="Liu X."/>
            <person name="Liu J."/>
            <person name="Liu S."/>
            <person name="Lokyitsang T."/>
            <person name="Lokyitsang Y."/>
            <person name="Lubonja R."/>
            <person name="Lui A."/>
            <person name="MacDonald P."/>
            <person name="Magnisalis V."/>
            <person name="Maru K."/>
            <person name="Matthews C."/>
            <person name="McCusker W."/>
            <person name="McDonough S."/>
            <person name="Mehta T."/>
            <person name="Meldrim J."/>
            <person name="Meneus L."/>
            <person name="Mihai O."/>
            <person name="Mihalev A."/>
            <person name="Mihova T."/>
            <person name="Mittelman R."/>
            <person name="Mlenga V."/>
            <person name="Montmayeur A."/>
            <person name="Mulrain L."/>
            <person name="Navidi A."/>
            <person name="Naylor J."/>
            <person name="Negash T."/>
            <person name="Nguyen T."/>
            <person name="Nguyen N."/>
            <person name="Nicol R."/>
            <person name="Norbu C."/>
            <person name="Norbu N."/>
            <person name="Novod N."/>
            <person name="O'Neill B."/>
            <person name="Osman S."/>
            <person name="Markiewicz E."/>
            <person name="Oyono O.L."/>
            <person name="Patti C."/>
            <person name="Phunkhang P."/>
            <person name="Pierre F."/>
            <person name="Priest M."/>
            <person name="Raghuraman S."/>
            <person name="Rege F."/>
            <person name="Reyes R."/>
            <person name="Rise C."/>
            <person name="Rogov P."/>
            <person name="Ross K."/>
            <person name="Ryan E."/>
            <person name="Settipalli S."/>
            <person name="Shea T."/>
            <person name="Sherpa N."/>
            <person name="Shi L."/>
            <person name="Shih D."/>
            <person name="Sparrow T."/>
            <person name="Spaulding J."/>
            <person name="Stalker J."/>
            <person name="Stange-Thomann N."/>
            <person name="Stavropoulos S."/>
            <person name="Stone C."/>
            <person name="Strader C."/>
            <person name="Tesfaye S."/>
            <person name="Thomson T."/>
            <person name="Thoulutsang Y."/>
            <person name="Thoulutsang D."/>
            <person name="Topham K."/>
            <person name="Topping I."/>
            <person name="Tsamla T."/>
            <person name="Vassiliev H."/>
            <person name="Vo A."/>
            <person name="Wangchuk T."/>
            <person name="Wangdi T."/>
            <person name="Weiand M."/>
            <person name="Wilkinson J."/>
            <person name="Wilson A."/>
            <person name="Yadav S."/>
            <person name="Young G."/>
            <person name="Yu Q."/>
            <person name="Zembek L."/>
            <person name="Zhong D."/>
            <person name="Zimmer A."/>
            <person name="Zwirko Z."/>
            <person name="Jaffe D.B."/>
            <person name="Alvarez P."/>
            <person name="Brockman W."/>
            <person name="Butler J."/>
            <person name="Chin C."/>
            <person name="Gnerre S."/>
            <person name="Grabherr M."/>
            <person name="Kleber M."/>
            <person name="Mauceli E."/>
            <person name="MacCallum I."/>
        </authorList>
    </citation>
    <scope>NUCLEOTIDE SEQUENCE [LARGE SCALE GENOMIC DNA]</scope>
    <source>
        <strain evidence="14">Tucson 15081-1352.22</strain>
    </source>
</reference>
<dbReference type="eggNOG" id="KOG4280">
    <property type="taxonomic scope" value="Eukaryota"/>
</dbReference>
<dbReference type="PANTHER" id="PTHR47969">
    <property type="entry name" value="CHROMOSOME-ASSOCIATED KINESIN KIF4A-RELATED"/>
    <property type="match status" value="1"/>
</dbReference>
<dbReference type="SUPFAM" id="SSF52540">
    <property type="entry name" value="P-loop containing nucleoside triphosphate hydrolases"/>
    <property type="match status" value="1"/>
</dbReference>
<evidence type="ECO:0000259" key="12">
    <source>
        <dbReference type="PROSITE" id="PS50067"/>
    </source>
</evidence>
<dbReference type="Pfam" id="PF00225">
    <property type="entry name" value="Kinesin"/>
    <property type="match status" value="1"/>
</dbReference>
<dbReference type="PROSITE" id="PS00411">
    <property type="entry name" value="KINESIN_MOTOR_1"/>
    <property type="match status" value="1"/>
</dbReference>
<dbReference type="Proteomes" id="UP000009192">
    <property type="component" value="Unassembled WGS sequence"/>
</dbReference>
<comment type="subcellular location">
    <subcellularLocation>
        <location evidence="1">Cytoplasm</location>
        <location evidence="1">Cytoskeleton</location>
    </subcellularLocation>
</comment>
<dbReference type="EMBL" id="CH933813">
    <property type="protein sequence ID" value="EDW10941.2"/>
    <property type="molecule type" value="Genomic_DNA"/>
</dbReference>
<dbReference type="InterPro" id="IPR027640">
    <property type="entry name" value="Kinesin-like_fam"/>
</dbReference>
<proteinExistence type="inferred from homology"/>
<evidence type="ECO:0000256" key="4">
    <source>
        <dbReference type="ARBA" id="ARBA00022741"/>
    </source>
</evidence>
<dbReference type="KEGG" id="dmo:Dmoj_GI14112"/>
<evidence type="ECO:0000313" key="14">
    <source>
        <dbReference type="Proteomes" id="UP000009192"/>
    </source>
</evidence>
<keyword evidence="2" id="KW-0963">Cytoplasm</keyword>
<dbReference type="Gene3D" id="3.40.850.10">
    <property type="entry name" value="Kinesin motor domain"/>
    <property type="match status" value="1"/>
</dbReference>
<dbReference type="OrthoDB" id="3176171at2759"/>
<keyword evidence="14" id="KW-1185">Reference proteome</keyword>
<keyword evidence="7 9" id="KW-0505">Motor protein</keyword>
<dbReference type="InterPro" id="IPR019821">
    <property type="entry name" value="Kinesin_motor_CS"/>
</dbReference>
<accession>B4L7E7</accession>
<evidence type="ECO:0000313" key="13">
    <source>
        <dbReference type="EMBL" id="EDW10941.2"/>
    </source>
</evidence>
<dbReference type="AlphaFoldDB" id="B4L7E7"/>
<organism evidence="13 14">
    <name type="scientific">Drosophila mojavensis</name>
    <name type="common">Fruit fly</name>
    <dbReference type="NCBI Taxonomy" id="7230"/>
    <lineage>
        <taxon>Eukaryota</taxon>
        <taxon>Metazoa</taxon>
        <taxon>Ecdysozoa</taxon>
        <taxon>Arthropoda</taxon>
        <taxon>Hexapoda</taxon>
        <taxon>Insecta</taxon>
        <taxon>Pterygota</taxon>
        <taxon>Neoptera</taxon>
        <taxon>Endopterygota</taxon>
        <taxon>Diptera</taxon>
        <taxon>Brachycera</taxon>
        <taxon>Muscomorpha</taxon>
        <taxon>Ephydroidea</taxon>
        <taxon>Drosophilidae</taxon>
        <taxon>Drosophila</taxon>
    </lineage>
</organism>
<dbReference type="GO" id="GO:0005874">
    <property type="term" value="C:microtubule"/>
    <property type="evidence" value="ECO:0007669"/>
    <property type="project" value="UniProtKB-KW"/>
</dbReference>
<evidence type="ECO:0000256" key="7">
    <source>
        <dbReference type="ARBA" id="ARBA00023175"/>
    </source>
</evidence>
<sequence length="730" mass="83738">MGENVKVIVRCRPLNQKEIDSKCDTILETGDYTVAVVNPLVRSAPKKIFQFDSVYDGLSKTDKIYNDMCYSLVESTLEGYNGTIFAYGQTGCGKTHTMQGEGYSGAVDSCGIIQRCFDHIFETISIATSVRYLALVSYLEIYNENIRDLLSANESIGIRNHVLKDIPGVGVTVPTLTSQAVMNATDCYNWLNVGNKNRITAATLMNEKSSRSHTIFTISLEQIQESSTVGDSPRTPVIGGIRRGKLNLVDLAGSERQCKTGAFGERLKEATKINLSLSALGNVISALVDGKTKHVPYRDSKLTRLLQDSLGGNTKTLMIACISPAASNYDETLSTLRYACRAKNISNAPRINEDPKDAQLRKYQEEILNLKRMLDESQQHESVVLHKFVEDNNKQKELWLEEAKVKVRQQMIDEMKDVPPVAKSEQSNEAINEDFQLHARKRIDLIKQALIGGERVDDLQLQERHRMRKLEAKRHLSAIAHALSRVESEDRDLLQDHYASIQQEINMKNERIKKYAQKIKMLEREVSDLNSEFQMDREDYLDEIRQLGRHLKFYQLLFCKAQPILRKTGRNWNAEHILENSLWNDDLKTWKLPNDIENNLKLPPANLRSPFHKQNVFDNKNLNSYLEDVYNRRDSIEFEDSTVISEESPETYKVNIVKNYFRPNRKNNDHWLERIKSSQTHVHDFKLRRNTPLSINELQTSYHQKNLQLRPAFSLKQNPKATREEIDKTS</sequence>
<protein>
    <recommendedName>
        <fullName evidence="10">Kinesin-like protein</fullName>
    </recommendedName>
</protein>
<dbReference type="InterPro" id="IPR001752">
    <property type="entry name" value="Kinesin_motor_dom"/>
</dbReference>
<evidence type="ECO:0000256" key="8">
    <source>
        <dbReference type="ARBA" id="ARBA00023212"/>
    </source>
</evidence>
<dbReference type="InterPro" id="IPR027417">
    <property type="entry name" value="P-loop_NTPase"/>
</dbReference>
<dbReference type="GO" id="GO:0005524">
    <property type="term" value="F:ATP binding"/>
    <property type="evidence" value="ECO:0007669"/>
    <property type="project" value="UniProtKB-UniRule"/>
</dbReference>
<feature type="coiled-coil region" evidence="11">
    <location>
        <begin position="498"/>
        <end position="539"/>
    </location>
</feature>
<evidence type="ECO:0000256" key="2">
    <source>
        <dbReference type="ARBA" id="ARBA00022490"/>
    </source>
</evidence>
<feature type="domain" description="Kinesin motor" evidence="12">
    <location>
        <begin position="4"/>
        <end position="345"/>
    </location>
</feature>
<dbReference type="HOGENOM" id="CLU_001485_22_5_1"/>
<keyword evidence="5 9" id="KW-0067">ATP-binding</keyword>
<dbReference type="SMART" id="SM00129">
    <property type="entry name" value="KISc"/>
    <property type="match status" value="1"/>
</dbReference>
<dbReference type="FunFam" id="3.40.850.10:FF:000082">
    <property type="entry name" value="OSM3-like kinesin"/>
    <property type="match status" value="1"/>
</dbReference>
<dbReference type="PROSITE" id="PS50067">
    <property type="entry name" value="KINESIN_MOTOR_2"/>
    <property type="match status" value="1"/>
</dbReference>
<evidence type="ECO:0000256" key="1">
    <source>
        <dbReference type="ARBA" id="ARBA00004245"/>
    </source>
</evidence>
<comment type="similarity">
    <text evidence="9 10">Belongs to the TRAFAC class myosin-kinesin ATPase superfamily. Kinesin family.</text>
</comment>
<gene>
    <name evidence="13" type="primary">Dmoj\GI14112</name>
    <name evidence="13" type="ORF">Dmoj_GI14112</name>
</gene>
<keyword evidence="3 10" id="KW-0493">Microtubule</keyword>
<dbReference type="PRINTS" id="PR00380">
    <property type="entry name" value="KINESINHEAVY"/>
</dbReference>
<keyword evidence="6 11" id="KW-0175">Coiled coil</keyword>
<feature type="binding site" evidence="9">
    <location>
        <begin position="88"/>
        <end position="95"/>
    </location>
    <ligand>
        <name>ATP</name>
        <dbReference type="ChEBI" id="CHEBI:30616"/>
    </ligand>
</feature>
<dbReference type="GO" id="GO:0008017">
    <property type="term" value="F:microtubule binding"/>
    <property type="evidence" value="ECO:0007669"/>
    <property type="project" value="InterPro"/>
</dbReference>
<dbReference type="InterPro" id="IPR036961">
    <property type="entry name" value="Kinesin_motor_dom_sf"/>
</dbReference>
<dbReference type="InParanoid" id="B4L7E7"/>
<dbReference type="FunCoup" id="B4L7E7">
    <property type="interactions" value="20"/>
</dbReference>
<evidence type="ECO:0000256" key="5">
    <source>
        <dbReference type="ARBA" id="ARBA00022840"/>
    </source>
</evidence>
<evidence type="ECO:0000256" key="6">
    <source>
        <dbReference type="ARBA" id="ARBA00023054"/>
    </source>
</evidence>
<dbReference type="SMR" id="B4L7E7"/>
<dbReference type="PANTHER" id="PTHR47969:SF21">
    <property type="entry name" value="KINESIN-LIKE PROTEIN"/>
    <property type="match status" value="1"/>
</dbReference>
<name>B4L7E7_DROMO</name>
<evidence type="ECO:0000256" key="9">
    <source>
        <dbReference type="PROSITE-ProRule" id="PRU00283"/>
    </source>
</evidence>
<dbReference type="GO" id="GO:0007018">
    <property type="term" value="P:microtubule-based movement"/>
    <property type="evidence" value="ECO:0007669"/>
    <property type="project" value="InterPro"/>
</dbReference>